<comment type="caution">
    <text evidence="1">The sequence shown here is derived from an EMBL/GenBank/DDBJ whole genome shotgun (WGS) entry which is preliminary data.</text>
</comment>
<sequence>DNQFKLIQIKLPMETSQAKREEQVNIIFKILSKDANHIKETIKVILEIELKNKEKSKEIATLLLNLRLAEEYQTLTDSEYTDIVETTYKMNPQLE</sequence>
<proteinExistence type="predicted"/>
<protein>
    <submittedName>
        <fullName evidence="1">Uncharacterized protein</fullName>
    </submittedName>
</protein>
<feature type="non-terminal residue" evidence="1">
    <location>
        <position position="1"/>
    </location>
</feature>
<dbReference type="AlphaFoldDB" id="X1BFL8"/>
<gene>
    <name evidence="1" type="ORF">S01H4_24087</name>
</gene>
<accession>X1BFL8</accession>
<dbReference type="EMBL" id="BART01011272">
    <property type="protein sequence ID" value="GAG82908.1"/>
    <property type="molecule type" value="Genomic_DNA"/>
</dbReference>
<name>X1BFL8_9ZZZZ</name>
<organism evidence="1">
    <name type="scientific">marine sediment metagenome</name>
    <dbReference type="NCBI Taxonomy" id="412755"/>
    <lineage>
        <taxon>unclassified sequences</taxon>
        <taxon>metagenomes</taxon>
        <taxon>ecological metagenomes</taxon>
    </lineage>
</organism>
<evidence type="ECO:0000313" key="1">
    <source>
        <dbReference type="EMBL" id="GAG82908.1"/>
    </source>
</evidence>
<reference evidence="1" key="1">
    <citation type="journal article" date="2014" name="Front. Microbiol.">
        <title>High frequency of phylogenetically diverse reductive dehalogenase-homologous genes in deep subseafloor sedimentary metagenomes.</title>
        <authorList>
            <person name="Kawai M."/>
            <person name="Futagami T."/>
            <person name="Toyoda A."/>
            <person name="Takaki Y."/>
            <person name="Nishi S."/>
            <person name="Hori S."/>
            <person name="Arai W."/>
            <person name="Tsubouchi T."/>
            <person name="Morono Y."/>
            <person name="Uchiyama I."/>
            <person name="Ito T."/>
            <person name="Fujiyama A."/>
            <person name="Inagaki F."/>
            <person name="Takami H."/>
        </authorList>
    </citation>
    <scope>NUCLEOTIDE SEQUENCE</scope>
    <source>
        <strain evidence="1">Expedition CK06-06</strain>
    </source>
</reference>